<dbReference type="Gene3D" id="3.40.50.720">
    <property type="entry name" value="NAD(P)-binding Rossmann-like Domain"/>
    <property type="match status" value="1"/>
</dbReference>
<dbReference type="VEuPathDB" id="FungiDB:yc1106_03535"/>
<dbReference type="PRINTS" id="PR00081">
    <property type="entry name" value="GDHRDH"/>
</dbReference>
<dbReference type="PANTHER" id="PTHR44229">
    <property type="entry name" value="15-HYDROXYPROSTAGLANDIN DEHYDROGENASE [NAD(+)]"/>
    <property type="match status" value="1"/>
</dbReference>
<comment type="similarity">
    <text evidence="1">Belongs to the short-chain dehydrogenases/reductases (SDR) family.</text>
</comment>
<dbReference type="EMBL" id="CP089275">
    <property type="protein sequence ID" value="USP76261.1"/>
    <property type="molecule type" value="Genomic_DNA"/>
</dbReference>
<name>A0A9Q8Z5L5_CURCL</name>
<evidence type="ECO:0000313" key="3">
    <source>
        <dbReference type="EMBL" id="USP76261.1"/>
    </source>
</evidence>
<dbReference type="InterPro" id="IPR036291">
    <property type="entry name" value="NAD(P)-bd_dom_sf"/>
</dbReference>
<keyword evidence="2" id="KW-0560">Oxidoreductase</keyword>
<evidence type="ECO:0000256" key="1">
    <source>
        <dbReference type="ARBA" id="ARBA00006484"/>
    </source>
</evidence>
<dbReference type="GO" id="GO:0005737">
    <property type="term" value="C:cytoplasm"/>
    <property type="evidence" value="ECO:0007669"/>
    <property type="project" value="TreeGrafter"/>
</dbReference>
<reference evidence="3" key="1">
    <citation type="submission" date="2021-12" db="EMBL/GenBank/DDBJ databases">
        <title>Curvularia clavata genome.</title>
        <authorList>
            <person name="Cao Y."/>
        </authorList>
    </citation>
    <scope>NUCLEOTIDE SEQUENCE</scope>
    <source>
        <strain evidence="3">Yc1106</strain>
    </source>
</reference>
<dbReference type="PANTHER" id="PTHR44229:SF4">
    <property type="entry name" value="15-HYDROXYPROSTAGLANDIN DEHYDROGENASE [NAD(+)]"/>
    <property type="match status" value="1"/>
</dbReference>
<dbReference type="OrthoDB" id="37659at2759"/>
<dbReference type="Proteomes" id="UP001056012">
    <property type="component" value="Chromosome 2"/>
</dbReference>
<keyword evidence="4" id="KW-1185">Reference proteome</keyword>
<dbReference type="Pfam" id="PF00106">
    <property type="entry name" value="adh_short"/>
    <property type="match status" value="1"/>
</dbReference>
<dbReference type="AlphaFoldDB" id="A0A9Q8Z5L5"/>
<evidence type="ECO:0008006" key="5">
    <source>
        <dbReference type="Google" id="ProtNLM"/>
    </source>
</evidence>
<dbReference type="InterPro" id="IPR002347">
    <property type="entry name" value="SDR_fam"/>
</dbReference>
<organism evidence="3 4">
    <name type="scientific">Curvularia clavata</name>
    <dbReference type="NCBI Taxonomy" id="95742"/>
    <lineage>
        <taxon>Eukaryota</taxon>
        <taxon>Fungi</taxon>
        <taxon>Dikarya</taxon>
        <taxon>Ascomycota</taxon>
        <taxon>Pezizomycotina</taxon>
        <taxon>Dothideomycetes</taxon>
        <taxon>Pleosporomycetidae</taxon>
        <taxon>Pleosporales</taxon>
        <taxon>Pleosporineae</taxon>
        <taxon>Pleosporaceae</taxon>
        <taxon>Curvularia</taxon>
    </lineage>
</organism>
<proteinExistence type="inferred from homology"/>
<evidence type="ECO:0000256" key="2">
    <source>
        <dbReference type="ARBA" id="ARBA00023002"/>
    </source>
</evidence>
<gene>
    <name evidence="3" type="ORF">yc1106_03535</name>
</gene>
<protein>
    <recommendedName>
        <fullName evidence="5">NAD(P)-binding protein</fullName>
    </recommendedName>
</protein>
<evidence type="ECO:0000313" key="4">
    <source>
        <dbReference type="Proteomes" id="UP001056012"/>
    </source>
</evidence>
<dbReference type="GO" id="GO:0016491">
    <property type="term" value="F:oxidoreductase activity"/>
    <property type="evidence" value="ECO:0007669"/>
    <property type="project" value="UniProtKB-KW"/>
</dbReference>
<dbReference type="SUPFAM" id="SSF51735">
    <property type="entry name" value="NAD(P)-binding Rossmann-fold domains"/>
    <property type="match status" value="1"/>
</dbReference>
<sequence length="297" mass="32418">MPRKVALITGGGSGIGLAVAKTLSQRSSIDWTVHIVDLNKEAGTKATCGLQNAHFHQADVGDYSSLASTFEAAYNDAGRLDFVFANAGIVERDNFYAKHDLSGPPPPPPNQLSIDLNYKAVVDTSYLALHYFRKGKAKQENEELDPVLVMTSSCGGLYPSEFCPMYSGSKAAVIHFNRAITVAYHHEGIRTFAVCPGMIRTALLSQEEWQSFAPEHFTPVETVSDTVVKLVEGGEMKDAKGVTKSKYENWGLTVEVNGRNFYFRTGPEFCDDDMKNMMANTSMAKQLARIEGASNGA</sequence>
<accession>A0A9Q8Z5L5</accession>